<dbReference type="GO" id="GO:0012506">
    <property type="term" value="C:vesicle membrane"/>
    <property type="evidence" value="ECO:0007669"/>
    <property type="project" value="TreeGrafter"/>
</dbReference>
<evidence type="ECO:0000256" key="6">
    <source>
        <dbReference type="SAM" id="MobiDB-lite"/>
    </source>
</evidence>
<reference evidence="8" key="1">
    <citation type="submission" date="2017-01" db="EMBL/GenBank/DDBJ databases">
        <title>Comparative genomics of anhydrobiosis in the tardigrade Hypsibius dujardini.</title>
        <authorList>
            <person name="Yoshida Y."/>
            <person name="Koutsovoulos G."/>
            <person name="Laetsch D."/>
            <person name="Stevens L."/>
            <person name="Kumar S."/>
            <person name="Horikawa D."/>
            <person name="Ishino K."/>
            <person name="Komine S."/>
            <person name="Tomita M."/>
            <person name="Blaxter M."/>
            <person name="Arakawa K."/>
        </authorList>
    </citation>
    <scope>NUCLEOTIDE SEQUENCE [LARGE SCALE GENOMIC DNA]</scope>
    <source>
        <strain evidence="8">Z151</strain>
    </source>
</reference>
<organism evidence="7 8">
    <name type="scientific">Hypsibius exemplaris</name>
    <name type="common">Freshwater tardigrade</name>
    <dbReference type="NCBI Taxonomy" id="2072580"/>
    <lineage>
        <taxon>Eukaryota</taxon>
        <taxon>Metazoa</taxon>
        <taxon>Ecdysozoa</taxon>
        <taxon>Tardigrada</taxon>
        <taxon>Eutardigrada</taxon>
        <taxon>Parachela</taxon>
        <taxon>Hypsibioidea</taxon>
        <taxon>Hypsibiidae</taxon>
        <taxon>Hypsibius</taxon>
    </lineage>
</organism>
<keyword evidence="4" id="KW-0041">Annexin</keyword>
<gene>
    <name evidence="7" type="ORF">BV898_00397</name>
</gene>
<feature type="compositionally biased region" description="Low complexity" evidence="6">
    <location>
        <begin position="1"/>
        <end position="16"/>
    </location>
</feature>
<feature type="region of interest" description="Disordered" evidence="6">
    <location>
        <begin position="1"/>
        <end position="148"/>
    </location>
</feature>
<dbReference type="GO" id="GO:0005634">
    <property type="term" value="C:nucleus"/>
    <property type="evidence" value="ECO:0007669"/>
    <property type="project" value="TreeGrafter"/>
</dbReference>
<proteinExistence type="inferred from homology"/>
<dbReference type="GO" id="GO:0005544">
    <property type="term" value="F:calcium-dependent phospholipid binding"/>
    <property type="evidence" value="ECO:0007669"/>
    <property type="project" value="UniProtKB-KW"/>
</dbReference>
<dbReference type="InterPro" id="IPR001464">
    <property type="entry name" value="Annexin"/>
</dbReference>
<dbReference type="SMART" id="SM00335">
    <property type="entry name" value="ANX"/>
    <property type="match status" value="4"/>
</dbReference>
<dbReference type="PANTHER" id="PTHR10502:SF177">
    <property type="entry name" value="ANNEXIN B10"/>
    <property type="match status" value="1"/>
</dbReference>
<dbReference type="EMBL" id="MTYJ01000002">
    <property type="protein sequence ID" value="OQV25456.1"/>
    <property type="molecule type" value="Genomic_DNA"/>
</dbReference>
<evidence type="ECO:0000256" key="5">
    <source>
        <dbReference type="ARBA" id="ARBA00023302"/>
    </source>
</evidence>
<dbReference type="AlphaFoldDB" id="A0A1W0XD91"/>
<keyword evidence="3" id="KW-0106">Calcium</keyword>
<dbReference type="PRINTS" id="PR00196">
    <property type="entry name" value="ANNEXIN"/>
</dbReference>
<dbReference type="FunFam" id="1.10.220.10:FF:000003">
    <property type="entry name" value="Annexin"/>
    <property type="match status" value="1"/>
</dbReference>
<comment type="caution">
    <text evidence="7">The sequence shown here is derived from an EMBL/GenBank/DDBJ whole genome shotgun (WGS) entry which is preliminary data.</text>
</comment>
<sequence>MSYPNQNQPGPYYPGGAPYPGYPPQGNMTMPGTDPYAGGPPQHASFPYPPSGNQAYPPTTGYPPHTTPTSYPPPLAGYPSGYPVQASGAPGYPPQQLGGYAPAPAPAPGYPPQAGYPNQQPQQYQQQQEYAPHQPHSQAPYQQQAPKMASGMTIVAVAPSEPTVRPSSNFNPEAECKALHKAMKGLGTDEKAIIEILTRLGLSQRLQLLTIYKTMFGKDLISHLKSELSGHLEDTVVAMLQPPEIFDATSLHDAISGAGTNEDTLIEIIFSRSNAELNAIKGAYKFLYKRDLENDIASDTSGHFKRIMIAGLTGARQEGNQVDIAKAQADAKDLQAAGPKKWGTDESTFITIFSLRSLAHLKVVFDEFNRLTSTNIEKVIKEEMSGNFESSFLAIAKIVNNKNAYFAELLYKAMKGAGTKDKKLVRIVVSRCEKDLGSIKQEFVRMYGKTLESFIASDISGDFKKIILALVNYGSR</sequence>
<dbReference type="FunFam" id="1.10.220.10:FF:000004">
    <property type="entry name" value="Annexin"/>
    <property type="match status" value="1"/>
</dbReference>
<dbReference type="PROSITE" id="PS51897">
    <property type="entry name" value="ANNEXIN_2"/>
    <property type="match status" value="4"/>
</dbReference>
<evidence type="ECO:0000313" key="8">
    <source>
        <dbReference type="Proteomes" id="UP000192578"/>
    </source>
</evidence>
<comment type="similarity">
    <text evidence="1">Belongs to the annexin family.</text>
</comment>
<dbReference type="InterPro" id="IPR037104">
    <property type="entry name" value="Annexin_sf"/>
</dbReference>
<dbReference type="GO" id="GO:0005509">
    <property type="term" value="F:calcium ion binding"/>
    <property type="evidence" value="ECO:0007669"/>
    <property type="project" value="InterPro"/>
</dbReference>
<accession>A0A1W0XD91</accession>
<name>A0A1W0XD91_HYPEX</name>
<keyword evidence="2" id="KW-0677">Repeat</keyword>
<evidence type="ECO:0000256" key="2">
    <source>
        <dbReference type="ARBA" id="ARBA00022737"/>
    </source>
</evidence>
<dbReference type="GO" id="GO:0001786">
    <property type="term" value="F:phosphatidylserine binding"/>
    <property type="evidence" value="ECO:0007669"/>
    <property type="project" value="TreeGrafter"/>
</dbReference>
<dbReference type="GO" id="GO:0005886">
    <property type="term" value="C:plasma membrane"/>
    <property type="evidence" value="ECO:0007669"/>
    <property type="project" value="TreeGrafter"/>
</dbReference>
<keyword evidence="8" id="KW-1185">Reference proteome</keyword>
<dbReference type="FunFam" id="1.10.220.10:FF:000002">
    <property type="entry name" value="Annexin"/>
    <property type="match status" value="1"/>
</dbReference>
<dbReference type="Proteomes" id="UP000192578">
    <property type="component" value="Unassembled WGS sequence"/>
</dbReference>
<evidence type="ECO:0000256" key="4">
    <source>
        <dbReference type="ARBA" id="ARBA00023216"/>
    </source>
</evidence>
<dbReference type="OrthoDB" id="37886at2759"/>
<evidence type="ECO:0000256" key="3">
    <source>
        <dbReference type="ARBA" id="ARBA00022837"/>
    </source>
</evidence>
<dbReference type="PANTHER" id="PTHR10502">
    <property type="entry name" value="ANNEXIN"/>
    <property type="match status" value="1"/>
</dbReference>
<dbReference type="Pfam" id="PF00191">
    <property type="entry name" value="Annexin"/>
    <property type="match status" value="4"/>
</dbReference>
<dbReference type="FunFam" id="1.10.220.10:FF:000001">
    <property type="entry name" value="Annexin"/>
    <property type="match status" value="1"/>
</dbReference>
<dbReference type="Gene3D" id="1.10.220.10">
    <property type="entry name" value="Annexin"/>
    <property type="match status" value="4"/>
</dbReference>
<evidence type="ECO:0000256" key="1">
    <source>
        <dbReference type="ARBA" id="ARBA00007831"/>
    </source>
</evidence>
<feature type="compositionally biased region" description="Low complexity" evidence="6">
    <location>
        <begin position="112"/>
        <end position="135"/>
    </location>
</feature>
<dbReference type="GO" id="GO:0005737">
    <property type="term" value="C:cytoplasm"/>
    <property type="evidence" value="ECO:0007669"/>
    <property type="project" value="TreeGrafter"/>
</dbReference>
<feature type="compositionally biased region" description="Polar residues" evidence="6">
    <location>
        <begin position="136"/>
        <end position="145"/>
    </location>
</feature>
<evidence type="ECO:0000313" key="7">
    <source>
        <dbReference type="EMBL" id="OQV25456.1"/>
    </source>
</evidence>
<protein>
    <submittedName>
        <fullName evidence="7">Annexin A4</fullName>
    </submittedName>
</protein>
<dbReference type="SUPFAM" id="SSF47874">
    <property type="entry name" value="Annexin"/>
    <property type="match status" value="1"/>
</dbReference>
<dbReference type="InterPro" id="IPR018502">
    <property type="entry name" value="Annexin_repeat"/>
</dbReference>
<keyword evidence="5" id="KW-0111">Calcium/phospholipid-binding</keyword>
<feature type="compositionally biased region" description="Low complexity" evidence="6">
    <location>
        <begin position="56"/>
        <end position="69"/>
    </location>
</feature>